<dbReference type="PANTHER" id="PTHR23310">
    <property type="entry name" value="ACYL-COA-BINDING PROTEIN, ACBP"/>
    <property type="match status" value="1"/>
</dbReference>
<dbReference type="KEGG" id="gsh:117347105"/>
<dbReference type="InterPro" id="IPR014352">
    <property type="entry name" value="FERM/acyl-CoA-bd_prot_sf"/>
</dbReference>
<feature type="transmembrane region" description="Helical" evidence="2">
    <location>
        <begin position="497"/>
        <end position="516"/>
    </location>
</feature>
<reference evidence="5" key="1">
    <citation type="submission" date="2025-08" db="UniProtKB">
        <authorList>
            <consortium name="RefSeq"/>
        </authorList>
    </citation>
    <scope>IDENTIFICATION</scope>
</reference>
<accession>A0A6P8PCY3</accession>
<evidence type="ECO:0000256" key="2">
    <source>
        <dbReference type="SAM" id="Phobius"/>
    </source>
</evidence>
<evidence type="ECO:0000313" key="4">
    <source>
        <dbReference type="Proteomes" id="UP000515159"/>
    </source>
</evidence>
<dbReference type="InParanoid" id="A0A6P8PCY3"/>
<dbReference type="OrthoDB" id="71307at2759"/>
<keyword evidence="2" id="KW-1133">Transmembrane helix</keyword>
<dbReference type="InterPro" id="IPR035984">
    <property type="entry name" value="Acyl-CoA-binding_sf"/>
</dbReference>
<evidence type="ECO:0000259" key="3">
    <source>
        <dbReference type="PROSITE" id="PS51228"/>
    </source>
</evidence>
<keyword evidence="2" id="KW-0812">Transmembrane</keyword>
<organism evidence="4 5">
    <name type="scientific">Geotrypetes seraphini</name>
    <name type="common">Gaboon caecilian</name>
    <name type="synonym">Caecilia seraphini</name>
    <dbReference type="NCBI Taxonomy" id="260995"/>
    <lineage>
        <taxon>Eukaryota</taxon>
        <taxon>Metazoa</taxon>
        <taxon>Chordata</taxon>
        <taxon>Craniata</taxon>
        <taxon>Vertebrata</taxon>
        <taxon>Euteleostomi</taxon>
        <taxon>Amphibia</taxon>
        <taxon>Gymnophiona</taxon>
        <taxon>Geotrypetes</taxon>
    </lineage>
</organism>
<protein>
    <submittedName>
        <fullName evidence="5">Acyl-CoA-binding domain-containing protein 4 isoform X1</fullName>
    </submittedName>
</protein>
<dbReference type="FunFam" id="1.20.80.10:FF:000010">
    <property type="entry name" value="Acyl-CoA-binding domain-containing protein 5"/>
    <property type="match status" value="1"/>
</dbReference>
<dbReference type="InterPro" id="IPR000582">
    <property type="entry name" value="Acyl-CoA-binding_protein"/>
</dbReference>
<dbReference type="GO" id="GO:0005737">
    <property type="term" value="C:cytoplasm"/>
    <property type="evidence" value="ECO:0007669"/>
    <property type="project" value="TreeGrafter"/>
</dbReference>
<dbReference type="Gene3D" id="1.20.80.10">
    <property type="match status" value="1"/>
</dbReference>
<keyword evidence="1" id="KW-0446">Lipid-binding</keyword>
<dbReference type="GO" id="GO:0006631">
    <property type="term" value="P:fatty acid metabolic process"/>
    <property type="evidence" value="ECO:0007669"/>
    <property type="project" value="TreeGrafter"/>
</dbReference>
<dbReference type="PROSITE" id="PS00880">
    <property type="entry name" value="ACB_1"/>
    <property type="match status" value="1"/>
</dbReference>
<name>A0A6P8PCY3_GEOSA</name>
<dbReference type="RefSeq" id="XP_033773401.1">
    <property type="nucleotide sequence ID" value="XM_033917510.1"/>
</dbReference>
<dbReference type="Proteomes" id="UP000515159">
    <property type="component" value="Chromosome 13"/>
</dbReference>
<dbReference type="PROSITE" id="PS51228">
    <property type="entry name" value="ACB_2"/>
    <property type="match status" value="1"/>
</dbReference>
<dbReference type="CTD" id="79777"/>
<dbReference type="CDD" id="cd00435">
    <property type="entry name" value="ACBP"/>
    <property type="match status" value="1"/>
</dbReference>
<feature type="domain" description="ACB" evidence="3">
    <location>
        <begin position="89"/>
        <end position="178"/>
    </location>
</feature>
<dbReference type="Pfam" id="PF00887">
    <property type="entry name" value="ACBP"/>
    <property type="match status" value="1"/>
</dbReference>
<gene>
    <name evidence="5" type="primary">ACBD4</name>
</gene>
<evidence type="ECO:0000313" key="5">
    <source>
        <dbReference type="RefSeq" id="XP_033773401.1"/>
    </source>
</evidence>
<dbReference type="PRINTS" id="PR00689">
    <property type="entry name" value="ACOABINDINGP"/>
</dbReference>
<dbReference type="AlphaFoldDB" id="A0A6P8PCY3"/>
<dbReference type="PANTHER" id="PTHR23310:SF53">
    <property type="entry name" value="ACYL-COA-BINDING DOMAIN-CONTAINING PROTEIN 4"/>
    <property type="match status" value="1"/>
</dbReference>
<dbReference type="SUPFAM" id="SSF47027">
    <property type="entry name" value="Acyl-CoA binding protein"/>
    <property type="match status" value="1"/>
</dbReference>
<dbReference type="InterPro" id="IPR022408">
    <property type="entry name" value="Acyl-CoA-binding_prot_CS"/>
</dbReference>
<sequence>MRDGRVGTHENSVGATSLAANAVSLRPTSSFLRERARRLSFSGGPAFLRRYFLFPVLGNGQLERKSGRTVERPRLLLTGVSMDKEETNHQRQFQAAVSVIQSLPKNGSYRPSYEEMRRFYSYYKQATVGCCNIPRPGFWDPIGRYKWDAWNGLGTMTKGEAMAAYITEMKRIAQKVIDTIPVGETSVEMFKYFEPLYEVIQDMPRPPESFFQKKAGKGDHLQGKYIRSEEGRNRHVVIQTEEAEQDIKPKITVPDALMPKTTGLGEKEQERDAEAVLSGYSGEWVCTPKLKEKLQKEAEEALISISQVSTPTLENRYGEGTEYSQVTSDSESEVFCDSLDQLELSQNQLLTDSYSSQCSAQNGPQYEVESWEGSYIKLRARKDRLVEEEWSPHNEMGDGFLHPVNVRGDDWPTQLTNLLHCLSDKKNWMTANKFQLNASKTELLWIRKKNTTFTHPTLSWESTPLIARDQAQLVDGGSLQLHDPSTKKATSWWPPKASYHAFIFLLLWPFFVHWLMKKFQRHKR</sequence>
<dbReference type="GeneID" id="117347105"/>
<evidence type="ECO:0000256" key="1">
    <source>
        <dbReference type="ARBA" id="ARBA00023121"/>
    </source>
</evidence>
<keyword evidence="4" id="KW-1185">Reference proteome</keyword>
<dbReference type="GO" id="GO:0000062">
    <property type="term" value="F:fatty-acyl-CoA binding"/>
    <property type="evidence" value="ECO:0007669"/>
    <property type="project" value="InterPro"/>
</dbReference>
<keyword evidence="2" id="KW-0472">Membrane</keyword>
<proteinExistence type="predicted"/>